<reference evidence="2 3" key="1">
    <citation type="journal article" date="2023" name="G3 (Bethesda)">
        <title>A chromosome-length genome assembly and annotation of blackberry (Rubus argutus, cv. 'Hillquist').</title>
        <authorList>
            <person name="Bruna T."/>
            <person name="Aryal R."/>
            <person name="Dudchenko O."/>
            <person name="Sargent D.J."/>
            <person name="Mead D."/>
            <person name="Buti M."/>
            <person name="Cavallini A."/>
            <person name="Hytonen T."/>
            <person name="Andres J."/>
            <person name="Pham M."/>
            <person name="Weisz D."/>
            <person name="Mascagni F."/>
            <person name="Usai G."/>
            <person name="Natali L."/>
            <person name="Bassil N."/>
            <person name="Fernandez G.E."/>
            <person name="Lomsadze A."/>
            <person name="Armour M."/>
            <person name="Olukolu B."/>
            <person name="Poorten T."/>
            <person name="Britton C."/>
            <person name="Davik J."/>
            <person name="Ashrafi H."/>
            <person name="Aiden E.L."/>
            <person name="Borodovsky M."/>
            <person name="Worthington M."/>
        </authorList>
    </citation>
    <scope>NUCLEOTIDE SEQUENCE [LARGE SCALE GENOMIC DNA]</scope>
    <source>
        <strain evidence="2">PI 553951</strain>
    </source>
</reference>
<evidence type="ECO:0000256" key="1">
    <source>
        <dbReference type="SAM" id="MobiDB-lite"/>
    </source>
</evidence>
<dbReference type="AlphaFoldDB" id="A0AAW1W2T0"/>
<keyword evidence="3" id="KW-1185">Reference proteome</keyword>
<proteinExistence type="predicted"/>
<feature type="compositionally biased region" description="Polar residues" evidence="1">
    <location>
        <begin position="58"/>
        <end position="69"/>
    </location>
</feature>
<dbReference type="Proteomes" id="UP001457282">
    <property type="component" value="Unassembled WGS sequence"/>
</dbReference>
<protein>
    <submittedName>
        <fullName evidence="2">Uncharacterized protein</fullName>
    </submittedName>
</protein>
<sequence>MESLSFTESDLLVINESHTPKLYILLGMTFCWDTIQKLRLSLIKNDEEKPKLAGGNVKASSSSPVTVNSKQEEKESSKRRVRLPRFAPELDGVHCFETIVPY</sequence>
<name>A0AAW1W2T0_RUBAR</name>
<feature type="region of interest" description="Disordered" evidence="1">
    <location>
        <begin position="51"/>
        <end position="80"/>
    </location>
</feature>
<organism evidence="2 3">
    <name type="scientific">Rubus argutus</name>
    <name type="common">Southern blackberry</name>
    <dbReference type="NCBI Taxonomy" id="59490"/>
    <lineage>
        <taxon>Eukaryota</taxon>
        <taxon>Viridiplantae</taxon>
        <taxon>Streptophyta</taxon>
        <taxon>Embryophyta</taxon>
        <taxon>Tracheophyta</taxon>
        <taxon>Spermatophyta</taxon>
        <taxon>Magnoliopsida</taxon>
        <taxon>eudicotyledons</taxon>
        <taxon>Gunneridae</taxon>
        <taxon>Pentapetalae</taxon>
        <taxon>rosids</taxon>
        <taxon>fabids</taxon>
        <taxon>Rosales</taxon>
        <taxon>Rosaceae</taxon>
        <taxon>Rosoideae</taxon>
        <taxon>Rosoideae incertae sedis</taxon>
        <taxon>Rubus</taxon>
    </lineage>
</organism>
<comment type="caution">
    <text evidence="2">The sequence shown here is derived from an EMBL/GenBank/DDBJ whole genome shotgun (WGS) entry which is preliminary data.</text>
</comment>
<dbReference type="PANTHER" id="PTHR33641">
    <property type="entry name" value="OS06G0133500 PROTEIN"/>
    <property type="match status" value="1"/>
</dbReference>
<gene>
    <name evidence="2" type="ORF">M0R45_038353</name>
</gene>
<evidence type="ECO:0000313" key="2">
    <source>
        <dbReference type="EMBL" id="KAK9914582.1"/>
    </source>
</evidence>
<dbReference type="EMBL" id="JBEDUW010000007">
    <property type="protein sequence ID" value="KAK9914582.1"/>
    <property type="molecule type" value="Genomic_DNA"/>
</dbReference>
<evidence type="ECO:0000313" key="3">
    <source>
        <dbReference type="Proteomes" id="UP001457282"/>
    </source>
</evidence>
<dbReference type="PANTHER" id="PTHR33641:SF16">
    <property type="entry name" value="AVR9_CF-9 RAPIDLY ELICITED PROTEIN"/>
    <property type="match status" value="1"/>
</dbReference>
<accession>A0AAW1W2T0</accession>